<keyword evidence="1" id="KW-0472">Membrane</keyword>
<comment type="caution">
    <text evidence="2">The sequence shown here is derived from an EMBL/GenBank/DDBJ whole genome shotgun (WGS) entry which is preliminary data.</text>
</comment>
<gene>
    <name evidence="2" type="ORF">RT723_01715</name>
</gene>
<organism evidence="2 3">
    <name type="scientific">Psychrosphaera aquimarina</name>
    <dbReference type="NCBI Taxonomy" id="2044854"/>
    <lineage>
        <taxon>Bacteria</taxon>
        <taxon>Pseudomonadati</taxon>
        <taxon>Pseudomonadota</taxon>
        <taxon>Gammaproteobacteria</taxon>
        <taxon>Alteromonadales</taxon>
        <taxon>Pseudoalteromonadaceae</taxon>
        <taxon>Psychrosphaera</taxon>
    </lineage>
</organism>
<dbReference type="EMBL" id="JAWCUA010000001">
    <property type="protein sequence ID" value="MDU0111747.1"/>
    <property type="molecule type" value="Genomic_DNA"/>
</dbReference>
<sequence length="194" mass="21475">MKGIVITDFNTDSEIQKKGVEVNDIIVELDYVKITSIQQFENTLSLAKGLEKEEVKLVIQKKDRKKYSIKINPLNELDFKVSEILESSPHVNWNPTNSEPQVNHSSNYATAIGVSRFISFLGWVVFALGIIVLLIGVGKSSQYGSEALLVTLFPSIGLTICGLFLVAAAQVTKATVDNADHTREILVLLRSRNN</sequence>
<evidence type="ECO:0000256" key="1">
    <source>
        <dbReference type="SAM" id="Phobius"/>
    </source>
</evidence>
<dbReference type="Gene3D" id="2.30.42.10">
    <property type="match status" value="1"/>
</dbReference>
<keyword evidence="1" id="KW-1133">Transmembrane helix</keyword>
<dbReference type="Proteomes" id="UP001257914">
    <property type="component" value="Unassembled WGS sequence"/>
</dbReference>
<reference evidence="2 3" key="1">
    <citation type="submission" date="2023-10" db="EMBL/GenBank/DDBJ databases">
        <title>Psychrosphaera aquimaarina strain SW33 isolated from seawater.</title>
        <authorList>
            <person name="Bayburt H."/>
            <person name="Kim J.M."/>
            <person name="Choi B.J."/>
            <person name="Jeon C.O."/>
        </authorList>
    </citation>
    <scope>NUCLEOTIDE SEQUENCE [LARGE SCALE GENOMIC DNA]</scope>
    <source>
        <strain evidence="2 3">KCTC 52743</strain>
    </source>
</reference>
<evidence type="ECO:0000313" key="2">
    <source>
        <dbReference type="EMBL" id="MDU0111747.1"/>
    </source>
</evidence>
<feature type="transmembrane region" description="Helical" evidence="1">
    <location>
        <begin position="117"/>
        <end position="135"/>
    </location>
</feature>
<dbReference type="RefSeq" id="WP_315945641.1">
    <property type="nucleotide sequence ID" value="NZ_JAWCUA010000001.1"/>
</dbReference>
<accession>A0ABU3QWZ4</accession>
<keyword evidence="3" id="KW-1185">Reference proteome</keyword>
<evidence type="ECO:0008006" key="4">
    <source>
        <dbReference type="Google" id="ProtNLM"/>
    </source>
</evidence>
<dbReference type="InterPro" id="IPR036034">
    <property type="entry name" value="PDZ_sf"/>
</dbReference>
<keyword evidence="1" id="KW-0812">Transmembrane</keyword>
<proteinExistence type="predicted"/>
<name>A0ABU3QWZ4_9GAMM</name>
<feature type="transmembrane region" description="Helical" evidence="1">
    <location>
        <begin position="147"/>
        <end position="169"/>
    </location>
</feature>
<protein>
    <recommendedName>
        <fullName evidence="4">PDZ domain-containing protein</fullName>
    </recommendedName>
</protein>
<evidence type="ECO:0000313" key="3">
    <source>
        <dbReference type="Proteomes" id="UP001257914"/>
    </source>
</evidence>
<dbReference type="SUPFAM" id="SSF50156">
    <property type="entry name" value="PDZ domain-like"/>
    <property type="match status" value="1"/>
</dbReference>